<organism evidence="2 3">
    <name type="scientific">Ectocarpus siliculosus</name>
    <name type="common">Brown alga</name>
    <name type="synonym">Conferva siliculosa</name>
    <dbReference type="NCBI Taxonomy" id="2880"/>
    <lineage>
        <taxon>Eukaryota</taxon>
        <taxon>Sar</taxon>
        <taxon>Stramenopiles</taxon>
        <taxon>Ochrophyta</taxon>
        <taxon>PX clade</taxon>
        <taxon>Phaeophyceae</taxon>
        <taxon>Ectocarpales</taxon>
        <taxon>Ectocarpaceae</taxon>
        <taxon>Ectocarpus</taxon>
    </lineage>
</organism>
<accession>D8LTA2</accession>
<keyword evidence="3" id="KW-1185">Reference proteome</keyword>
<feature type="region of interest" description="Disordered" evidence="1">
    <location>
        <begin position="34"/>
        <end position="178"/>
    </location>
</feature>
<dbReference type="AlphaFoldDB" id="D8LTA2"/>
<dbReference type="OrthoDB" id="10629513at2759"/>
<gene>
    <name evidence="2" type="ORF">Esi_0081_0070</name>
</gene>
<feature type="compositionally biased region" description="Acidic residues" evidence="1">
    <location>
        <begin position="113"/>
        <end position="123"/>
    </location>
</feature>
<protein>
    <submittedName>
        <fullName evidence="2">Uncharacterized protein</fullName>
    </submittedName>
</protein>
<dbReference type="EMBL" id="FN649047">
    <property type="protein sequence ID" value="CBN77973.1"/>
    <property type="molecule type" value="Genomic_DNA"/>
</dbReference>
<dbReference type="Proteomes" id="UP000002630">
    <property type="component" value="Linkage Group LG26"/>
</dbReference>
<proteinExistence type="predicted"/>
<feature type="compositionally biased region" description="Basic and acidic residues" evidence="1">
    <location>
        <begin position="139"/>
        <end position="156"/>
    </location>
</feature>
<reference evidence="2 3" key="1">
    <citation type="journal article" date="2010" name="Nature">
        <title>The Ectocarpus genome and the independent evolution of multicellularity in brown algae.</title>
        <authorList>
            <person name="Cock J.M."/>
            <person name="Sterck L."/>
            <person name="Rouze P."/>
            <person name="Scornet D."/>
            <person name="Allen A.E."/>
            <person name="Amoutzias G."/>
            <person name="Anthouard V."/>
            <person name="Artiguenave F."/>
            <person name="Aury J.M."/>
            <person name="Badger J.H."/>
            <person name="Beszteri B."/>
            <person name="Billiau K."/>
            <person name="Bonnet E."/>
            <person name="Bothwell J.H."/>
            <person name="Bowler C."/>
            <person name="Boyen C."/>
            <person name="Brownlee C."/>
            <person name="Carrano C.J."/>
            <person name="Charrier B."/>
            <person name="Cho G.Y."/>
            <person name="Coelho S.M."/>
            <person name="Collen J."/>
            <person name="Corre E."/>
            <person name="Da Silva C."/>
            <person name="Delage L."/>
            <person name="Delaroque N."/>
            <person name="Dittami S.M."/>
            <person name="Doulbeau S."/>
            <person name="Elias M."/>
            <person name="Farnham G."/>
            <person name="Gachon C.M."/>
            <person name="Gschloessl B."/>
            <person name="Heesch S."/>
            <person name="Jabbari K."/>
            <person name="Jubin C."/>
            <person name="Kawai H."/>
            <person name="Kimura K."/>
            <person name="Kloareg B."/>
            <person name="Kupper F.C."/>
            <person name="Lang D."/>
            <person name="Le Bail A."/>
            <person name="Leblanc C."/>
            <person name="Lerouge P."/>
            <person name="Lohr M."/>
            <person name="Lopez P.J."/>
            <person name="Martens C."/>
            <person name="Maumus F."/>
            <person name="Michel G."/>
            <person name="Miranda-Saavedra D."/>
            <person name="Morales J."/>
            <person name="Moreau H."/>
            <person name="Motomura T."/>
            <person name="Nagasato C."/>
            <person name="Napoli C.A."/>
            <person name="Nelson D.R."/>
            <person name="Nyvall-Collen P."/>
            <person name="Peters A.F."/>
            <person name="Pommier C."/>
            <person name="Potin P."/>
            <person name="Poulain J."/>
            <person name="Quesneville H."/>
            <person name="Read B."/>
            <person name="Rensing S.A."/>
            <person name="Ritter A."/>
            <person name="Rousvoal S."/>
            <person name="Samanta M."/>
            <person name="Samson G."/>
            <person name="Schroeder D.C."/>
            <person name="Segurens B."/>
            <person name="Strittmatter M."/>
            <person name="Tonon T."/>
            <person name="Tregear J.W."/>
            <person name="Valentin K."/>
            <person name="von Dassow P."/>
            <person name="Yamagishi T."/>
            <person name="Van de Peer Y."/>
            <person name="Wincker P."/>
        </authorList>
    </citation>
    <scope>NUCLEOTIDE SEQUENCE [LARGE SCALE GENOMIC DNA]</scope>
    <source>
        <strain evidence="3">Ec32 / CCAP1310/4</strain>
    </source>
</reference>
<name>D8LTA2_ECTSI</name>
<evidence type="ECO:0000313" key="3">
    <source>
        <dbReference type="Proteomes" id="UP000002630"/>
    </source>
</evidence>
<sequence length="267" mass="29554">MMLARSISRVAAGSARRVHDGQRACISSLVGGCNSPSSMPAVDESAAARPKVSRPAAWGVASLPEPSKVGSCRRHLSSGRPPFDMGEDENEVDVTPIGNKPGQITREAIAEAEASEDLDDDDIFSGKPSDWEYDASTEEAGHDSEKAEAGREGFRDEGDEGDENPPTPILDAYEKSRDPAEMERLIALAFDSLPERAGPQRYNHKRREHQRYRTIRNIKYKEKAQRTAAHERKLQKRRDRKARDLALFATWRETGPAEETADAVVRS</sequence>
<evidence type="ECO:0000256" key="1">
    <source>
        <dbReference type="SAM" id="MobiDB-lite"/>
    </source>
</evidence>
<dbReference type="EMBL" id="FN649751">
    <property type="protein sequence ID" value="CBN77973.1"/>
    <property type="molecule type" value="Genomic_DNA"/>
</dbReference>
<evidence type="ECO:0000313" key="2">
    <source>
        <dbReference type="EMBL" id="CBN77973.1"/>
    </source>
</evidence>
<dbReference type="InParanoid" id="D8LTA2"/>